<evidence type="ECO:0000256" key="1">
    <source>
        <dbReference type="SAM" id="MobiDB-lite"/>
    </source>
</evidence>
<keyword evidence="3" id="KW-1185">Reference proteome</keyword>
<comment type="caution">
    <text evidence="2">The sequence shown here is derived from an EMBL/GenBank/DDBJ whole genome shotgun (WGS) entry which is preliminary data.</text>
</comment>
<reference evidence="2" key="2">
    <citation type="submission" date="2020-09" db="EMBL/GenBank/DDBJ databases">
        <authorList>
            <person name="Sun Q."/>
            <person name="Zhou Y."/>
        </authorList>
    </citation>
    <scope>NUCLEOTIDE SEQUENCE</scope>
    <source>
        <strain evidence="2">CGMCC 4.7430</strain>
    </source>
</reference>
<sequence>MRVVVAFKEPGHAWVLMLGPHDERNRTYDVYTSLWEVCGLDAPPVGERTKPACCDDGGADPNLPETDDLVTRCRDLAKPPRRRKRPS</sequence>
<dbReference type="AlphaFoldDB" id="A0A918E8D8"/>
<feature type="compositionally biased region" description="Basic and acidic residues" evidence="1">
    <location>
        <begin position="69"/>
        <end position="78"/>
    </location>
</feature>
<organism evidence="2 3">
    <name type="scientific">Nonomuraea glycinis</name>
    <dbReference type="NCBI Taxonomy" id="2047744"/>
    <lineage>
        <taxon>Bacteria</taxon>
        <taxon>Bacillati</taxon>
        <taxon>Actinomycetota</taxon>
        <taxon>Actinomycetes</taxon>
        <taxon>Streptosporangiales</taxon>
        <taxon>Streptosporangiaceae</taxon>
        <taxon>Nonomuraea</taxon>
    </lineage>
</organism>
<evidence type="ECO:0000313" key="3">
    <source>
        <dbReference type="Proteomes" id="UP000660745"/>
    </source>
</evidence>
<reference evidence="2" key="1">
    <citation type="journal article" date="2014" name="Int. J. Syst. Evol. Microbiol.">
        <title>Complete genome sequence of Corynebacterium casei LMG S-19264T (=DSM 44701T), isolated from a smear-ripened cheese.</title>
        <authorList>
            <consortium name="US DOE Joint Genome Institute (JGI-PGF)"/>
            <person name="Walter F."/>
            <person name="Albersmeier A."/>
            <person name="Kalinowski J."/>
            <person name="Ruckert C."/>
        </authorList>
    </citation>
    <scope>NUCLEOTIDE SEQUENCE</scope>
    <source>
        <strain evidence="2">CGMCC 4.7430</strain>
    </source>
</reference>
<protein>
    <submittedName>
        <fullName evidence="2">Uncharacterized protein</fullName>
    </submittedName>
</protein>
<feature type="region of interest" description="Disordered" evidence="1">
    <location>
        <begin position="57"/>
        <end position="87"/>
    </location>
</feature>
<proteinExistence type="predicted"/>
<dbReference type="Proteomes" id="UP000660745">
    <property type="component" value="Unassembled WGS sequence"/>
</dbReference>
<accession>A0A918E8D8</accession>
<dbReference type="EMBL" id="BMNK01000012">
    <property type="protein sequence ID" value="GGP12545.1"/>
    <property type="molecule type" value="Genomic_DNA"/>
</dbReference>
<evidence type="ECO:0000313" key="2">
    <source>
        <dbReference type="EMBL" id="GGP12545.1"/>
    </source>
</evidence>
<gene>
    <name evidence="2" type="ORF">GCM10012278_60770</name>
</gene>
<name>A0A918E8D8_9ACTN</name>